<sequence length="290" mass="33266">MEMRNDCPDTFSHELSLPKTISGLNIWPPKDPNVTTRDIYSASNRGHRRGNFVVNPEWISEDKSDPPKTIRTIGRVYEPNAVDFHGARDLHAKTWEQARIYPEHGTNPHLALPGYAPFKYEPLHYREGKQEIADSWPYNQFQTVADPLDSQPSVPVRARTAAGTYYTHVPEDNSQYTRELNDLHAVHVHDKMTSGKPDIETREFTRSNREILYGYNRAIPNGSEYAEKVILPQPYGTGGHREITDLFANTYSRNLPQMLFRKAQHAHAPWHAYMSFCDWGEAPRQAKPVA</sequence>
<reference evidence="1" key="1">
    <citation type="submission" date="2020-06" db="EMBL/GenBank/DDBJ databases">
        <title>Draft genome of Bugula neritina, a colonial animal packing powerful symbionts and potential medicines.</title>
        <authorList>
            <person name="Rayko M."/>
        </authorList>
    </citation>
    <scope>NUCLEOTIDE SEQUENCE [LARGE SCALE GENOMIC DNA]</scope>
    <source>
        <strain evidence="1">Kwan_BN1</strain>
    </source>
</reference>
<evidence type="ECO:0000313" key="1">
    <source>
        <dbReference type="EMBL" id="KAF6039982.1"/>
    </source>
</evidence>
<keyword evidence="2" id="KW-1185">Reference proteome</keyword>
<dbReference type="Proteomes" id="UP000593567">
    <property type="component" value="Unassembled WGS sequence"/>
</dbReference>
<comment type="caution">
    <text evidence="1">The sequence shown here is derived from an EMBL/GenBank/DDBJ whole genome shotgun (WGS) entry which is preliminary data.</text>
</comment>
<proteinExistence type="predicted"/>
<dbReference type="AlphaFoldDB" id="A0A7J7KPA3"/>
<protein>
    <submittedName>
        <fullName evidence="1">Uncharacterized protein</fullName>
    </submittedName>
</protein>
<organism evidence="1 2">
    <name type="scientific">Bugula neritina</name>
    <name type="common">Brown bryozoan</name>
    <name type="synonym">Sertularia neritina</name>
    <dbReference type="NCBI Taxonomy" id="10212"/>
    <lineage>
        <taxon>Eukaryota</taxon>
        <taxon>Metazoa</taxon>
        <taxon>Spiralia</taxon>
        <taxon>Lophotrochozoa</taxon>
        <taxon>Bryozoa</taxon>
        <taxon>Gymnolaemata</taxon>
        <taxon>Cheilostomatida</taxon>
        <taxon>Flustrina</taxon>
        <taxon>Buguloidea</taxon>
        <taxon>Bugulidae</taxon>
        <taxon>Bugula</taxon>
    </lineage>
</organism>
<accession>A0A7J7KPA3</accession>
<name>A0A7J7KPA3_BUGNE</name>
<gene>
    <name evidence="1" type="ORF">EB796_001669</name>
</gene>
<dbReference type="EMBL" id="VXIV02000188">
    <property type="protein sequence ID" value="KAF6039982.1"/>
    <property type="molecule type" value="Genomic_DNA"/>
</dbReference>
<evidence type="ECO:0000313" key="2">
    <source>
        <dbReference type="Proteomes" id="UP000593567"/>
    </source>
</evidence>